<dbReference type="Proteomes" id="UP000052230">
    <property type="component" value="Unassembled WGS sequence"/>
</dbReference>
<gene>
    <name evidence="1" type="ORF">XAC3562_610085</name>
</gene>
<sequence>MSISAKFVTECHVLAARAFVLRWQTGRLLPTEPVHSCPSLMRRKAMLESLAVAHDNSGRR</sequence>
<evidence type="ECO:0000313" key="2">
    <source>
        <dbReference type="Proteomes" id="UP000052230"/>
    </source>
</evidence>
<evidence type="ECO:0000313" key="1">
    <source>
        <dbReference type="EMBL" id="CEG17213.1"/>
    </source>
</evidence>
<organism evidence="1 2">
    <name type="scientific">Xanthomonas citri pv. citri</name>
    <dbReference type="NCBI Taxonomy" id="611301"/>
    <lineage>
        <taxon>Bacteria</taxon>
        <taxon>Pseudomonadati</taxon>
        <taxon>Pseudomonadota</taxon>
        <taxon>Gammaproteobacteria</taxon>
        <taxon>Lysobacterales</taxon>
        <taxon>Lysobacteraceae</taxon>
        <taxon>Xanthomonas</taxon>
    </lineage>
</organism>
<proteinExistence type="predicted"/>
<comment type="caution">
    <text evidence="1">The sequence shown here is derived from an EMBL/GenBank/DDBJ whole genome shotgun (WGS) entry which is preliminary data.</text>
</comment>
<keyword evidence="2" id="KW-1185">Reference proteome</keyword>
<name>A0A0U5FFW6_XANCI</name>
<dbReference type="EMBL" id="CCXZ01000157">
    <property type="protein sequence ID" value="CEG17213.1"/>
    <property type="molecule type" value="Genomic_DNA"/>
</dbReference>
<dbReference type="AlphaFoldDB" id="A0A0U5FFW6"/>
<protein>
    <submittedName>
        <fullName evidence="1">Uncharacterized protein</fullName>
    </submittedName>
</protein>
<accession>A0A0U5FFW6</accession>
<reference evidence="1 2" key="1">
    <citation type="submission" date="2014-09" db="EMBL/GenBank/DDBJ databases">
        <authorList>
            <person name="Regsiter A."/>
        </authorList>
    </citation>
    <scope>NUCLEOTIDE SEQUENCE [LARGE SCALE GENOMIC DNA]</scope>
</reference>